<protein>
    <recommendedName>
        <fullName evidence="4">Rhodanese domain-containing protein</fullName>
    </recommendedName>
</protein>
<comment type="caution">
    <text evidence="2">The sequence shown here is derived from an EMBL/GenBank/DDBJ whole genome shotgun (WGS) entry which is preliminary data.</text>
</comment>
<feature type="chain" id="PRO_5031147227" description="Rhodanese domain-containing protein" evidence="1">
    <location>
        <begin position="22"/>
        <end position="199"/>
    </location>
</feature>
<name>A0A7W9NK02_9PSEU</name>
<reference evidence="2 3" key="1">
    <citation type="submission" date="2020-08" db="EMBL/GenBank/DDBJ databases">
        <title>Sequencing the genomes of 1000 actinobacteria strains.</title>
        <authorList>
            <person name="Klenk H.-P."/>
        </authorList>
    </citation>
    <scope>NUCLEOTIDE SEQUENCE [LARGE SCALE GENOMIC DNA]</scope>
    <source>
        <strain evidence="2 3">DSM 43851</strain>
    </source>
</reference>
<keyword evidence="3" id="KW-1185">Reference proteome</keyword>
<evidence type="ECO:0000313" key="2">
    <source>
        <dbReference type="EMBL" id="MBB5896182.1"/>
    </source>
</evidence>
<organism evidence="2 3">
    <name type="scientific">Kutzneria kofuensis</name>
    <dbReference type="NCBI Taxonomy" id="103725"/>
    <lineage>
        <taxon>Bacteria</taxon>
        <taxon>Bacillati</taxon>
        <taxon>Actinomycetota</taxon>
        <taxon>Actinomycetes</taxon>
        <taxon>Pseudonocardiales</taxon>
        <taxon>Pseudonocardiaceae</taxon>
        <taxon>Kutzneria</taxon>
    </lineage>
</organism>
<proteinExistence type="predicted"/>
<dbReference type="Gene3D" id="2.60.20.10">
    <property type="entry name" value="Crystallins"/>
    <property type="match status" value="1"/>
</dbReference>
<evidence type="ECO:0008006" key="4">
    <source>
        <dbReference type="Google" id="ProtNLM"/>
    </source>
</evidence>
<gene>
    <name evidence="2" type="ORF">BJ998_007378</name>
</gene>
<evidence type="ECO:0000313" key="3">
    <source>
        <dbReference type="Proteomes" id="UP000585638"/>
    </source>
</evidence>
<keyword evidence="1" id="KW-0732">Signal</keyword>
<feature type="signal peptide" evidence="1">
    <location>
        <begin position="1"/>
        <end position="21"/>
    </location>
</feature>
<dbReference type="RefSeq" id="WP_184867879.1">
    <property type="nucleotide sequence ID" value="NZ_BAAAWY010000023.1"/>
</dbReference>
<sequence length="199" mass="21074">MALLIAAMGVLLGVAAAPASAGNAPVGNVPVGPVHARPVPKVPLLIDGVRLAPKEISRFDGRPLYLFVDQRTPDLLVGYTNESEAKAEVARRDAVATPMSAGQSIVIYSGDEGHDDSQAIQSGWSVNNLTAVLRGCGLFGCAGNWNDVISSALMNGNATFYADPNFGGGWLSMWGGSNWRFNMSTYGFDNITSSINVWW</sequence>
<accession>A0A7W9NK02</accession>
<dbReference type="EMBL" id="JACHIR010000001">
    <property type="protein sequence ID" value="MBB5896182.1"/>
    <property type="molecule type" value="Genomic_DNA"/>
</dbReference>
<evidence type="ECO:0000256" key="1">
    <source>
        <dbReference type="SAM" id="SignalP"/>
    </source>
</evidence>
<dbReference type="AlphaFoldDB" id="A0A7W9NK02"/>
<dbReference type="Proteomes" id="UP000585638">
    <property type="component" value="Unassembled WGS sequence"/>
</dbReference>